<dbReference type="EMBL" id="QGLD01000021">
    <property type="protein sequence ID" value="RAL69976.1"/>
    <property type="molecule type" value="Genomic_DNA"/>
</dbReference>
<reference evidence="4 5" key="1">
    <citation type="submission" date="2018-05" db="EMBL/GenBank/DDBJ databases">
        <title>Draft genome sequences of Dehalococcoides mccartyi strains RC and KS.</title>
        <authorList>
            <person name="Higgins S.A."/>
            <person name="Padilla-Crespo E."/>
            <person name="Loeffler F.E."/>
        </authorList>
    </citation>
    <scope>NUCLEOTIDE SEQUENCE [LARGE SCALE GENOMIC DNA]</scope>
    <source>
        <strain evidence="3 4">KS</strain>
        <strain evidence="2 5">RC</strain>
    </source>
</reference>
<dbReference type="Proteomes" id="UP000248786">
    <property type="component" value="Unassembled WGS sequence"/>
</dbReference>
<dbReference type="EMBL" id="QGLC01000001">
    <property type="protein sequence ID" value="RAL69872.1"/>
    <property type="molecule type" value="Genomic_DNA"/>
</dbReference>
<evidence type="ECO:0000313" key="5">
    <source>
        <dbReference type="Proteomes" id="UP000249146"/>
    </source>
</evidence>
<evidence type="ECO:0000313" key="3">
    <source>
        <dbReference type="EMBL" id="RAL69976.1"/>
    </source>
</evidence>
<organism evidence="3 4">
    <name type="scientific">Dehalococcoides mccartyi</name>
    <dbReference type="NCBI Taxonomy" id="61435"/>
    <lineage>
        <taxon>Bacteria</taxon>
        <taxon>Bacillati</taxon>
        <taxon>Chloroflexota</taxon>
        <taxon>Dehalococcoidia</taxon>
        <taxon>Dehalococcoidales</taxon>
        <taxon>Dehalococcoidaceae</taxon>
        <taxon>Dehalococcoides</taxon>
    </lineage>
</organism>
<keyword evidence="1" id="KW-0812">Transmembrane</keyword>
<name>A0A328EPN0_9CHLR</name>
<dbReference type="Proteomes" id="UP000249146">
    <property type="component" value="Unassembled WGS sequence"/>
</dbReference>
<keyword evidence="1" id="KW-1133">Transmembrane helix</keyword>
<comment type="caution">
    <text evidence="3">The sequence shown here is derived from an EMBL/GenBank/DDBJ whole genome shotgun (WGS) entry which is preliminary data.</text>
</comment>
<dbReference type="AlphaFoldDB" id="A0A328EPN0"/>
<sequence length="58" mass="6803">MKITHNSFLSCKYFRRSKQLHGFWSRLLLLNVIQGYLNIINTLSKPNGKSLKLKVKLI</sequence>
<gene>
    <name evidence="3" type="ORF">C1G86_1621</name>
    <name evidence="2" type="ORF">C1G87_0004</name>
</gene>
<proteinExistence type="predicted"/>
<feature type="transmembrane region" description="Helical" evidence="1">
    <location>
        <begin position="23"/>
        <end position="44"/>
    </location>
</feature>
<evidence type="ECO:0000256" key="1">
    <source>
        <dbReference type="SAM" id="Phobius"/>
    </source>
</evidence>
<keyword evidence="1" id="KW-0472">Membrane</keyword>
<evidence type="ECO:0000313" key="2">
    <source>
        <dbReference type="EMBL" id="RAL69872.1"/>
    </source>
</evidence>
<accession>A0A328EPN0</accession>
<protein>
    <submittedName>
        <fullName evidence="3">Uncharacterized protein</fullName>
    </submittedName>
</protein>
<evidence type="ECO:0000313" key="4">
    <source>
        <dbReference type="Proteomes" id="UP000248786"/>
    </source>
</evidence>